<dbReference type="InterPro" id="IPR010987">
    <property type="entry name" value="Glutathione-S-Trfase_C-like"/>
</dbReference>
<accession>A0A3B1ACR9</accession>
<feature type="domain" description="GST N-terminal" evidence="1">
    <location>
        <begin position="1"/>
        <end position="77"/>
    </location>
</feature>
<dbReference type="InterPro" id="IPR040079">
    <property type="entry name" value="Glutathione_S-Trfase"/>
</dbReference>
<proteinExistence type="predicted"/>
<dbReference type="Gene3D" id="1.20.1050.10">
    <property type="match status" value="1"/>
</dbReference>
<name>A0A3B1ACR9_9ZZZZ</name>
<dbReference type="SUPFAM" id="SSF52833">
    <property type="entry name" value="Thioredoxin-like"/>
    <property type="match status" value="1"/>
</dbReference>
<dbReference type="InterPro" id="IPR036249">
    <property type="entry name" value="Thioredoxin-like_sf"/>
</dbReference>
<evidence type="ECO:0000259" key="2">
    <source>
        <dbReference type="PROSITE" id="PS50405"/>
    </source>
</evidence>
<sequence length="208" mass="23769">MKLYHRPDCPFCWKVRIFLLEAGVDVQEIAIKLGERHPDIIANNPNGTVPMFIDGDLILWESAVIIEYLADKFPESSLMSGSPEQRAEVRQIHSYSDHKIGKSLFPYIKQVRESAPHKATDELYQSTSAAWHEIQKRLAIILDKRDFFGAGFSAAECALVPRFALALAYGLTLNNDNHNLKEWFRRCVKRPSFAGSYPVMLPRDITEY</sequence>
<dbReference type="Pfam" id="PF13417">
    <property type="entry name" value="GST_N_3"/>
    <property type="match status" value="1"/>
</dbReference>
<dbReference type="AlphaFoldDB" id="A0A3B1ACR9"/>
<dbReference type="PANTHER" id="PTHR44051">
    <property type="entry name" value="GLUTATHIONE S-TRANSFERASE-RELATED"/>
    <property type="match status" value="1"/>
</dbReference>
<evidence type="ECO:0000259" key="1">
    <source>
        <dbReference type="PROSITE" id="PS50404"/>
    </source>
</evidence>
<dbReference type="EMBL" id="UOFW01000052">
    <property type="protein sequence ID" value="VAX03546.1"/>
    <property type="molecule type" value="Genomic_DNA"/>
</dbReference>
<feature type="domain" description="GST C-terminal" evidence="2">
    <location>
        <begin position="82"/>
        <end position="208"/>
    </location>
</feature>
<dbReference type="PANTHER" id="PTHR44051:SF8">
    <property type="entry name" value="GLUTATHIONE S-TRANSFERASE GSTA"/>
    <property type="match status" value="1"/>
</dbReference>
<gene>
    <name evidence="3" type="ORF">MNBD_ALPHA03-742</name>
</gene>
<dbReference type="PROSITE" id="PS50404">
    <property type="entry name" value="GST_NTER"/>
    <property type="match status" value="1"/>
</dbReference>
<protein>
    <recommendedName>
        <fullName evidence="4">Glutathione S-transferase</fullName>
    </recommendedName>
</protein>
<dbReference type="SFLD" id="SFLDS00019">
    <property type="entry name" value="Glutathione_Transferase_(cytos"/>
    <property type="match status" value="1"/>
</dbReference>
<dbReference type="SFLD" id="SFLDG00358">
    <property type="entry name" value="Main_(cytGST)"/>
    <property type="match status" value="1"/>
</dbReference>
<dbReference type="InterPro" id="IPR004045">
    <property type="entry name" value="Glutathione_S-Trfase_N"/>
</dbReference>
<dbReference type="Gene3D" id="3.40.30.10">
    <property type="entry name" value="Glutaredoxin"/>
    <property type="match status" value="1"/>
</dbReference>
<dbReference type="InterPro" id="IPR011767">
    <property type="entry name" value="GLR_AS"/>
</dbReference>
<organism evidence="3">
    <name type="scientific">hydrothermal vent metagenome</name>
    <dbReference type="NCBI Taxonomy" id="652676"/>
    <lineage>
        <taxon>unclassified sequences</taxon>
        <taxon>metagenomes</taxon>
        <taxon>ecological metagenomes</taxon>
    </lineage>
</organism>
<dbReference type="CDD" id="cd00299">
    <property type="entry name" value="GST_C_family"/>
    <property type="match status" value="1"/>
</dbReference>
<evidence type="ECO:0008006" key="4">
    <source>
        <dbReference type="Google" id="ProtNLM"/>
    </source>
</evidence>
<dbReference type="InterPro" id="IPR036282">
    <property type="entry name" value="Glutathione-S-Trfase_C_sf"/>
</dbReference>
<dbReference type="SUPFAM" id="SSF47616">
    <property type="entry name" value="GST C-terminal domain-like"/>
    <property type="match status" value="1"/>
</dbReference>
<dbReference type="PROSITE" id="PS50405">
    <property type="entry name" value="GST_CTER"/>
    <property type="match status" value="1"/>
</dbReference>
<evidence type="ECO:0000313" key="3">
    <source>
        <dbReference type="EMBL" id="VAX03546.1"/>
    </source>
</evidence>
<dbReference type="CDD" id="cd00570">
    <property type="entry name" value="GST_N_family"/>
    <property type="match status" value="1"/>
</dbReference>
<dbReference type="PROSITE" id="PS00195">
    <property type="entry name" value="GLUTAREDOXIN_1"/>
    <property type="match status" value="1"/>
</dbReference>
<reference evidence="3" key="1">
    <citation type="submission" date="2018-06" db="EMBL/GenBank/DDBJ databases">
        <authorList>
            <person name="Zhirakovskaya E."/>
        </authorList>
    </citation>
    <scope>NUCLEOTIDE SEQUENCE</scope>
</reference>